<dbReference type="PANTHER" id="PTHR43679">
    <property type="entry name" value="OCTANOYLTRANSFERASE LIPM-RELATED"/>
    <property type="match status" value="1"/>
</dbReference>
<dbReference type="GO" id="GO:0016740">
    <property type="term" value="F:transferase activity"/>
    <property type="evidence" value="ECO:0007669"/>
    <property type="project" value="UniProtKB-ARBA"/>
</dbReference>
<sequence length="265" mass="29656">MERLQKENFFVVDQGILEGDALWPFAFEEVMMPLVGKTKEPVIHIWRHTRAFIAGLRDRRLPYAGQALEQLRARGYSAIVRNSGGAAVPLHDGVVNISVLLPRRAGTLDIYDDFSWMADFIAQVLLPLGVSFDRGEVVGSYCPGDYDLSIRGQKFCGIAQRRQLTAYSLQAFIIVEGIGSYTGNIAREFYELAAGGASCLGALQVDPEKMASLHELTSRVTVKGFMESLYGKLRQWGGMDGNHLLKEYAAGVREQMQLMRQRYDR</sequence>
<dbReference type="InterPro" id="IPR050664">
    <property type="entry name" value="Octanoyltrans_LipM/LipL"/>
</dbReference>
<dbReference type="GO" id="GO:0140096">
    <property type="term" value="F:catalytic activity, acting on a protein"/>
    <property type="evidence" value="ECO:0007669"/>
    <property type="project" value="UniProtKB-ARBA"/>
</dbReference>
<dbReference type="InterPro" id="IPR045864">
    <property type="entry name" value="aa-tRNA-synth_II/BPL/LPL"/>
</dbReference>
<evidence type="ECO:0000313" key="2">
    <source>
        <dbReference type="EMBL" id="GFR37236.1"/>
    </source>
</evidence>
<dbReference type="AlphaFoldDB" id="A0A916VFC7"/>
<comment type="caution">
    <text evidence="2">The sequence shown here is derived from an EMBL/GenBank/DDBJ whole genome shotgun (WGS) entry which is preliminary data.</text>
</comment>
<dbReference type="RefSeq" id="WP_200965534.1">
    <property type="nucleotide sequence ID" value="NZ_BMAQ01000004.1"/>
</dbReference>
<dbReference type="Gene3D" id="3.30.930.10">
    <property type="entry name" value="Bira Bifunctional Protein, Domain 2"/>
    <property type="match status" value="1"/>
</dbReference>
<proteinExistence type="predicted"/>
<dbReference type="PROSITE" id="PS51733">
    <property type="entry name" value="BPL_LPL_CATALYTIC"/>
    <property type="match status" value="1"/>
</dbReference>
<gene>
    <name evidence="2" type="primary">lplA</name>
    <name evidence="2" type="ORF">PRECH8_05320</name>
</gene>
<dbReference type="Pfam" id="PF21948">
    <property type="entry name" value="LplA-B_cat"/>
    <property type="match status" value="1"/>
</dbReference>
<reference evidence="2" key="1">
    <citation type="submission" date="2020-08" db="EMBL/GenBank/DDBJ databases">
        <authorList>
            <person name="Uke A."/>
            <person name="Chhe C."/>
            <person name="Baramee S."/>
            <person name="Kosugi A."/>
        </authorList>
    </citation>
    <scope>NUCLEOTIDE SEQUENCE</scope>
    <source>
        <strain evidence="2">DA-C8</strain>
    </source>
</reference>
<accession>A0A916VFC7</accession>
<dbReference type="InterPro" id="IPR004143">
    <property type="entry name" value="BPL_LPL_catalytic"/>
</dbReference>
<evidence type="ECO:0000259" key="1">
    <source>
        <dbReference type="PROSITE" id="PS51733"/>
    </source>
</evidence>
<name>A0A916VFC7_9BACL</name>
<dbReference type="SUPFAM" id="SSF55681">
    <property type="entry name" value="Class II aaRS and biotin synthetases"/>
    <property type="match status" value="1"/>
</dbReference>
<dbReference type="EMBL" id="BMAQ01000004">
    <property type="protein sequence ID" value="GFR37236.1"/>
    <property type="molecule type" value="Genomic_DNA"/>
</dbReference>
<dbReference type="PANTHER" id="PTHR43679:SF2">
    <property type="entry name" value="OCTANOYL-[GCVH]:PROTEIN N-OCTANOYLTRANSFERASE"/>
    <property type="match status" value="1"/>
</dbReference>
<dbReference type="GO" id="GO:0009249">
    <property type="term" value="P:protein lipoylation"/>
    <property type="evidence" value="ECO:0007669"/>
    <property type="project" value="UniProtKB-ARBA"/>
</dbReference>
<dbReference type="Proteomes" id="UP000654993">
    <property type="component" value="Unassembled WGS sequence"/>
</dbReference>
<feature type="domain" description="BPL/LPL catalytic" evidence="1">
    <location>
        <begin position="37"/>
        <end position="241"/>
    </location>
</feature>
<evidence type="ECO:0000313" key="3">
    <source>
        <dbReference type="Proteomes" id="UP000654993"/>
    </source>
</evidence>
<organism evidence="2 3">
    <name type="scientific">Insulibacter thermoxylanivorax</name>
    <dbReference type="NCBI Taxonomy" id="2749268"/>
    <lineage>
        <taxon>Bacteria</taxon>
        <taxon>Bacillati</taxon>
        <taxon>Bacillota</taxon>
        <taxon>Bacilli</taxon>
        <taxon>Bacillales</taxon>
        <taxon>Paenibacillaceae</taxon>
        <taxon>Insulibacter</taxon>
    </lineage>
</organism>
<reference evidence="2" key="2">
    <citation type="journal article" date="2021" name="Data Brief">
        <title>Draft genome sequence data of the facultative, thermophilic, xylanolytic bacterium Paenibacillus sp. strain DA-C8.</title>
        <authorList>
            <person name="Chhe C."/>
            <person name="Uke A."/>
            <person name="Baramee S."/>
            <person name="Ungkulpasvich U."/>
            <person name="Tachaapaikoon C."/>
            <person name="Pason P."/>
            <person name="Waeonukul R."/>
            <person name="Ratanakhanokchai K."/>
            <person name="Kosugi A."/>
        </authorList>
    </citation>
    <scope>NUCLEOTIDE SEQUENCE</scope>
    <source>
        <strain evidence="2">DA-C8</strain>
    </source>
</reference>
<protein>
    <submittedName>
        <fullName evidence="2">Octanoyl-[GcvH]:protein N-octanoyltransferase</fullName>
    </submittedName>
</protein>
<keyword evidence="3" id="KW-1185">Reference proteome</keyword>